<comment type="subcellular location">
    <subcellularLocation>
        <location evidence="11">Cell membrane</location>
        <topology evidence="11">Peripheral membrane protein</topology>
        <orientation evidence="11">Cytoplasmic side</orientation>
    </subcellularLocation>
    <subcellularLocation>
        <location evidence="11">Cytoplasm</location>
    </subcellularLocation>
    <subcellularLocation>
        <location evidence="1">Membrane</location>
        <topology evidence="1">Peripheral membrane protein</topology>
    </subcellularLocation>
    <text evidence="11">Distribution is 50-50.</text>
</comment>
<evidence type="ECO:0000256" key="3">
    <source>
        <dbReference type="ARBA" id="ARBA00022448"/>
    </source>
</evidence>
<feature type="binding site" evidence="11">
    <location>
        <position position="142"/>
    </location>
    <ligand>
        <name>ATP</name>
        <dbReference type="ChEBI" id="CHEBI:30616"/>
    </ligand>
</feature>
<keyword evidence="6 11" id="KW-0067">ATP-binding</keyword>
<comment type="caution">
    <text evidence="15">The sequence shown here is derived from an EMBL/GenBank/DDBJ whole genome shotgun (WGS) entry which is preliminary data.</text>
</comment>
<dbReference type="PRINTS" id="PR00906">
    <property type="entry name" value="SECA"/>
</dbReference>
<feature type="binding site" evidence="11">
    <location>
        <position position="1314"/>
    </location>
    <ligand>
        <name>ATP</name>
        <dbReference type="ChEBI" id="CHEBI:30616"/>
    </ligand>
</feature>
<gene>
    <name evidence="11" type="primary">secA</name>
    <name evidence="15" type="ORF">B1R32_106132</name>
</gene>
<dbReference type="GO" id="GO:0043952">
    <property type="term" value="P:protein transport by the Sec complex"/>
    <property type="evidence" value="ECO:0007669"/>
    <property type="project" value="TreeGrafter"/>
</dbReference>
<comment type="subunit">
    <text evidence="11">Monomer and homodimer. Part of the essential Sec protein translocation apparatus which comprises SecA, SecYEG and auxiliary proteins SecDF. Other proteins may also be involved.</text>
</comment>
<dbReference type="GO" id="GO:0065002">
    <property type="term" value="P:intracellular protein transmembrane transport"/>
    <property type="evidence" value="ECO:0007669"/>
    <property type="project" value="UniProtKB-UniRule"/>
</dbReference>
<dbReference type="InterPro" id="IPR036670">
    <property type="entry name" value="SecA_X-link_sf"/>
</dbReference>
<dbReference type="PANTHER" id="PTHR30612">
    <property type="entry name" value="SECA INNER MEMBRANE COMPONENT OF SEC PROTEIN SECRETION SYSTEM"/>
    <property type="match status" value="1"/>
</dbReference>
<dbReference type="GO" id="GO:0031522">
    <property type="term" value="C:cell envelope Sec protein transport complex"/>
    <property type="evidence" value="ECO:0007669"/>
    <property type="project" value="TreeGrafter"/>
</dbReference>
<dbReference type="GO" id="GO:0017038">
    <property type="term" value="P:protein import"/>
    <property type="evidence" value="ECO:0007669"/>
    <property type="project" value="InterPro"/>
</dbReference>
<dbReference type="InterPro" id="IPR011116">
    <property type="entry name" value="SecA_Wing/Scaffold"/>
</dbReference>
<evidence type="ECO:0000313" key="16">
    <source>
        <dbReference type="Proteomes" id="UP000237684"/>
    </source>
</evidence>
<keyword evidence="4 11" id="KW-1003">Cell membrane</keyword>
<dbReference type="PROSITE" id="PS01312">
    <property type="entry name" value="SECA"/>
    <property type="match status" value="1"/>
</dbReference>
<dbReference type="Pfam" id="PF01043">
    <property type="entry name" value="SecA_PP_bind"/>
    <property type="match status" value="1"/>
</dbReference>
<dbReference type="OrthoDB" id="9805579at2"/>
<keyword evidence="3 11" id="KW-0813">Transport</keyword>
<feature type="region of interest" description="Disordered" evidence="12">
    <location>
        <begin position="2160"/>
        <end position="2212"/>
    </location>
</feature>
<dbReference type="SMART" id="SM00957">
    <property type="entry name" value="SecA_DEAD"/>
    <property type="match status" value="1"/>
</dbReference>
<keyword evidence="8 11" id="KW-1278">Translocase</keyword>
<dbReference type="FunCoup" id="A0A2S8SU18">
    <property type="interactions" value="449"/>
</dbReference>
<dbReference type="Proteomes" id="UP000237684">
    <property type="component" value="Unassembled WGS sequence"/>
</dbReference>
<keyword evidence="11" id="KW-0963">Cytoplasm</keyword>
<dbReference type="PROSITE" id="PS51196">
    <property type="entry name" value="SECA_MOTOR_DEAD"/>
    <property type="match status" value="1"/>
</dbReference>
<evidence type="ECO:0000256" key="12">
    <source>
        <dbReference type="SAM" id="MobiDB-lite"/>
    </source>
</evidence>
<keyword evidence="16" id="KW-1185">Reference proteome</keyword>
<dbReference type="EC" id="7.4.2.8" evidence="11"/>
<evidence type="ECO:0000313" key="15">
    <source>
        <dbReference type="EMBL" id="PQV64286.1"/>
    </source>
</evidence>
<dbReference type="Gene3D" id="3.40.50.300">
    <property type="entry name" value="P-loop containing nucleotide triphosphate hydrolases"/>
    <property type="match status" value="4"/>
</dbReference>
<dbReference type="GO" id="GO:0008564">
    <property type="term" value="F:protein-exporting ATPase activity"/>
    <property type="evidence" value="ECO:0007669"/>
    <property type="project" value="UniProtKB-EC"/>
</dbReference>
<evidence type="ECO:0000256" key="8">
    <source>
        <dbReference type="ARBA" id="ARBA00022967"/>
    </source>
</evidence>
<protein>
    <recommendedName>
        <fullName evidence="11">Protein translocase subunit SecA</fullName>
        <ecNumber evidence="11">7.4.2.8</ecNumber>
    </recommendedName>
</protein>
<dbReference type="GO" id="GO:0005524">
    <property type="term" value="F:ATP binding"/>
    <property type="evidence" value="ECO:0007669"/>
    <property type="project" value="UniProtKB-UniRule"/>
</dbReference>
<comment type="similarity">
    <text evidence="2 11">Belongs to the SecA family.</text>
</comment>
<dbReference type="InterPro" id="IPR044722">
    <property type="entry name" value="SecA_SF2_C"/>
</dbReference>
<evidence type="ECO:0000256" key="7">
    <source>
        <dbReference type="ARBA" id="ARBA00022927"/>
    </source>
</evidence>
<dbReference type="SUPFAM" id="SSF52540">
    <property type="entry name" value="P-loop containing nucleoside triphosphate hydrolases"/>
    <property type="match status" value="3"/>
</dbReference>
<proteinExistence type="inferred from homology"/>
<evidence type="ECO:0000256" key="10">
    <source>
        <dbReference type="ARBA" id="ARBA00023136"/>
    </source>
</evidence>
<keyword evidence="10 11" id="KW-0472">Membrane</keyword>
<dbReference type="GO" id="GO:0006605">
    <property type="term" value="P:protein targeting"/>
    <property type="evidence" value="ECO:0007669"/>
    <property type="project" value="UniProtKB-UniRule"/>
</dbReference>
<evidence type="ECO:0000259" key="14">
    <source>
        <dbReference type="PROSITE" id="PS51196"/>
    </source>
</evidence>
<dbReference type="InterPro" id="IPR011130">
    <property type="entry name" value="SecA_preprotein_X-link_dom"/>
</dbReference>
<dbReference type="InterPro" id="IPR020937">
    <property type="entry name" value="SecA_CS"/>
</dbReference>
<evidence type="ECO:0000256" key="6">
    <source>
        <dbReference type="ARBA" id="ARBA00022840"/>
    </source>
</evidence>
<evidence type="ECO:0000256" key="4">
    <source>
        <dbReference type="ARBA" id="ARBA00022475"/>
    </source>
</evidence>
<evidence type="ECO:0000256" key="2">
    <source>
        <dbReference type="ARBA" id="ARBA00007650"/>
    </source>
</evidence>
<dbReference type="PANTHER" id="PTHR30612:SF0">
    <property type="entry name" value="CHLOROPLAST PROTEIN-TRANSPORTING ATPASE"/>
    <property type="match status" value="1"/>
</dbReference>
<dbReference type="Pfam" id="PF07516">
    <property type="entry name" value="SecA_SW"/>
    <property type="match status" value="1"/>
</dbReference>
<dbReference type="SUPFAM" id="SSF81767">
    <property type="entry name" value="Pre-protein crosslinking domain of SecA"/>
    <property type="match status" value="1"/>
</dbReference>
<dbReference type="GO" id="GO:0005829">
    <property type="term" value="C:cytosol"/>
    <property type="evidence" value="ECO:0007669"/>
    <property type="project" value="TreeGrafter"/>
</dbReference>
<evidence type="ECO:0000259" key="13">
    <source>
        <dbReference type="PROSITE" id="PS51192"/>
    </source>
</evidence>
<comment type="catalytic activity">
    <reaction evidence="11">
        <text>ATP + H2O + cellular proteinSide 1 = ADP + phosphate + cellular proteinSide 2.</text>
        <dbReference type="EC" id="7.4.2.8"/>
    </reaction>
</comment>
<dbReference type="InterPro" id="IPR014001">
    <property type="entry name" value="Helicase_ATP-bd"/>
</dbReference>
<organism evidence="15 16">
    <name type="scientific">Abditibacterium utsteinense</name>
    <dbReference type="NCBI Taxonomy" id="1960156"/>
    <lineage>
        <taxon>Bacteria</taxon>
        <taxon>Pseudomonadati</taxon>
        <taxon>Abditibacteriota</taxon>
        <taxon>Abditibacteriia</taxon>
        <taxon>Abditibacteriales</taxon>
        <taxon>Abditibacteriaceae</taxon>
        <taxon>Abditibacterium</taxon>
    </lineage>
</organism>
<dbReference type="PROSITE" id="PS51192">
    <property type="entry name" value="HELICASE_ATP_BIND_1"/>
    <property type="match status" value="1"/>
</dbReference>
<evidence type="ECO:0000256" key="11">
    <source>
        <dbReference type="HAMAP-Rule" id="MF_01382"/>
    </source>
</evidence>
<sequence>MSLLQKLFGNKSDISGSSTEAEGVLGAVSRLFDKNEKEIAKLRPLVEKIGKIGEEVRGLSDEELKARSQSLRQKFRDEVTSKLQKDGLEWQELDHQFEWSDAYNKARLAAEKETLEALLSEAFALVREASDRTIGLRHFDVQMIGGAVLHSGTIAEMRTGEGKTLVATAPAYLNALTGRGVHCVTVNDYLAERDANWMRPVYEFLGLSVAFLQNDMEPDARQAAYAADLLYGTNSEFGFDYLRDNMARTADEMVQRPLNFAIIDEVDNILIDEARTPLIISAQVAKTERAQRRQQMSNTCDAVARVLMPAINDREVEAFIDGFSTKGKVDVGGLADAIFARGAFKTATDYLIDAYLVTDKSARTENAARLLDAADEIAQDKLISEAGRARLENLALAATKPQELQAAWREEIERILLPFETAFLDAKDGEYNAQLLAHDLTLSEEIALELEPQIEQAEDKEHFVALFIADEMARRGFIENSAIDAVAGALQGGRDALRLAVLDSPGHLSDADTILRENVKDDLPSAQSTRQIVAALEATDAILPFETAQRLWGTVQLSQGRDGLRTEIARAMSAESGDAATQISALTKDYGMARSQFLNLQAATLKTALGKFDGVAKLAENGENADTLQKALQRELSKSGSFASATKAAGQFVKEQNKAYDAIGEHLLEEMSQWVEVPRDAKKVLVSMLAEGGRMNEVAERLNLAVRDLPGDASELGAIATDGAAQLQNWRHENAIAFVEKINALLPLPEETKTAIQTAIEDGTFGSNGFDEFVSNQIVSSPEIAPLSASIETYGAAWDEFKAQSNAQLIEKIAATHEMSADARENLGELLAKPLSGALDQAIFATLSADVVARHLEPLLNGDNAPAFTDEVKRRIPLSKDISNKLKHSEFDGRSAEQLSRALQRLVVRSLEVMPFEDYKRVVKNLGWLTEKDEKRRTAAVSDMGTLVAEREAAKPVFTDPDGFLDTLLQAEILTEEEAEIAKRAQIEAGDETLTSVIDRVLRLPAERRRRLAEAKLQEVQPILDQGIKAHALFEYNINYVIGGGKEIVIVDEFTGRTMPGRRFSEGLHEALEAKHGLEVQIESQTVATITIQNYFRLYNKISGLTGTAKTEETEFAKTYGMEVVTVPTNKPARRKDAPDVVYKTAEAKLRAISFDILEHHCAGQPVLVGTRSVEMSERMAQRLSANALQTLVLSHLVKDKLWNDKAVPAADKEQMLTFVRQPLLNLNPVQVRGLAKQIGVNSDVAAPENLDKLISLFTLPNIDRDLLAIALKQGLAHNVLNAKNHRNEARIIAEAARPGAVTIATNMAGRGVDIILGGSLDSESRWRVLTQQTLARALEGKAVHIRSRNTEASQKMMERLSPDALQTLVWAVANQKVVEEMEKSKTLEGQAAKELRDALGSDLTSPDFANRVRSRARRFNLLEKLPVDLQPLDSRILEGFGAELGRLMGQNYDVSMLQGWLENGVQAQEHMSETANQLGLDGGQLALLFTLARPMAFSMEASEKLLDILVELPDLDRQLLELVAAGGNLMPDALAANMGGVTPDWVAARLQELNVPNAQAAQDRLGDLPTDSIEVSEYQIALQMGEQFMGTPWLRERLMQWDVVGEARGFPGTEEMQQTLQDADTVHLRLNKKATAKKRAEWTLPHRRRDMIAVEAPNLVLLQELAGVVGEEAPILNPEWLHHALVDMNLIADEDVMQAQMQAQVQDENGVESIQPIDVLVYRLKLAGMLEAIKPVVRDAAAQIGDSPDEIFGALQNVAPWLSTFVDADWIKKTLAETPVESVELAVESESLSTKNEGEGALVTIETGVAGQSTDIVLENEARPEEIAHTSERDEVTGIGGLHIIGSERHESRRIDNQLRGRAGRQGDPGSSKFYISLDDELWRLFGTRGQFLLKSWDEDEPVEAGVITKQIERAQKKVELNHFEGRKQTLQYDDVMNVQREVVYRERRRALQGEDIRDTVVDMATKAAIAEAEKHCPRDVRPEEWDARKLYLGLGRLFGLSNLRHHVKEEELEEGRWVERAGNALGNPDYDFVLQDGRGLFELVEKLYEERENQMGTDAVRGLERWQVMRSIDEHWMEHLAEMDYLRDAIWQQGYAQKEPIGVYRQEGFELFQKMLGEIRREVTEAIFGYDVPDFEHEDASPEMGELMEARLVDAFGGDDGLEDGFQPDKSQDGDGEMLEIHQHTRGGTPGAGNPDAPQNRAARRGKNGG</sequence>
<dbReference type="InterPro" id="IPR014018">
    <property type="entry name" value="SecA_motor_DEAD"/>
</dbReference>
<dbReference type="InterPro" id="IPR027417">
    <property type="entry name" value="P-loop_NTPase"/>
</dbReference>
<dbReference type="GO" id="GO:0005886">
    <property type="term" value="C:plasma membrane"/>
    <property type="evidence" value="ECO:0007669"/>
    <property type="project" value="UniProtKB-SubCell"/>
</dbReference>
<evidence type="ECO:0000256" key="9">
    <source>
        <dbReference type="ARBA" id="ARBA00023010"/>
    </source>
</evidence>
<keyword evidence="7 11" id="KW-0653">Protein transport</keyword>
<dbReference type="Pfam" id="PF21090">
    <property type="entry name" value="P-loop_SecA"/>
    <property type="match status" value="3"/>
</dbReference>
<dbReference type="EMBL" id="NIGF01000006">
    <property type="protein sequence ID" value="PQV64286.1"/>
    <property type="molecule type" value="Genomic_DNA"/>
</dbReference>
<reference evidence="15 16" key="1">
    <citation type="journal article" date="2018" name="Syst. Appl. Microbiol.">
        <title>Abditibacterium utsteinense sp. nov., the first cultivated member of candidate phylum FBP, isolated from ice-free Antarctic soil samples.</title>
        <authorList>
            <person name="Tahon G."/>
            <person name="Tytgat B."/>
            <person name="Lebbe L."/>
            <person name="Carlier A."/>
            <person name="Willems A."/>
        </authorList>
    </citation>
    <scope>NUCLEOTIDE SEQUENCE [LARGE SCALE GENOMIC DNA]</scope>
    <source>
        <strain evidence="15 16">LMG 29911</strain>
    </source>
</reference>
<dbReference type="SMART" id="SM00958">
    <property type="entry name" value="SecA_PP_bind"/>
    <property type="match status" value="1"/>
</dbReference>
<accession>A0A2S8SU18</accession>
<dbReference type="Gene3D" id="3.90.1440.10">
    <property type="entry name" value="SecA, preprotein cross-linking domain"/>
    <property type="match status" value="1"/>
</dbReference>
<dbReference type="Gene3D" id="1.10.3060.10">
    <property type="entry name" value="Helical scaffold and wing domains of SecA"/>
    <property type="match status" value="1"/>
</dbReference>
<dbReference type="CDD" id="cd17928">
    <property type="entry name" value="DEXDc_SecA"/>
    <property type="match status" value="1"/>
</dbReference>
<dbReference type="InterPro" id="IPR036266">
    <property type="entry name" value="SecA_Wing/Scaffold_sf"/>
</dbReference>
<dbReference type="HAMAP" id="MF_01382">
    <property type="entry name" value="SecA"/>
    <property type="match status" value="1"/>
</dbReference>
<feature type="domain" description="SecA family profile" evidence="14">
    <location>
        <begin position="24"/>
        <end position="1910"/>
    </location>
</feature>
<name>A0A2S8SU18_9BACT</name>
<dbReference type="SUPFAM" id="SSF81886">
    <property type="entry name" value="Helical scaffold and wing domains of SecA"/>
    <property type="match status" value="1"/>
</dbReference>
<dbReference type="InterPro" id="IPR011115">
    <property type="entry name" value="SecA_DEAD"/>
</dbReference>
<keyword evidence="9 11" id="KW-0811">Translocation</keyword>
<evidence type="ECO:0000256" key="5">
    <source>
        <dbReference type="ARBA" id="ARBA00022741"/>
    </source>
</evidence>
<dbReference type="Pfam" id="PF07517">
    <property type="entry name" value="SecA_DEAD"/>
    <property type="match status" value="1"/>
</dbReference>
<comment type="function">
    <text evidence="11">Part of the Sec protein translocase complex. Interacts with the SecYEG preprotein conducting channel. Has a central role in coupling the hydrolysis of ATP to the transfer of proteins into and across the cell membrane, serving as an ATP-driven molecular motor driving the stepwise translocation of polypeptide chains across the membrane.</text>
</comment>
<evidence type="ECO:0000256" key="1">
    <source>
        <dbReference type="ARBA" id="ARBA00004170"/>
    </source>
</evidence>
<keyword evidence="5 11" id="KW-0547">Nucleotide-binding</keyword>
<dbReference type="InParanoid" id="A0A2S8SU18"/>
<feature type="binding site" evidence="11">
    <location>
        <begin position="160"/>
        <end position="164"/>
    </location>
    <ligand>
        <name>ATP</name>
        <dbReference type="ChEBI" id="CHEBI:30616"/>
    </ligand>
</feature>
<dbReference type="InterPro" id="IPR000185">
    <property type="entry name" value="SecA"/>
</dbReference>
<feature type="domain" description="Helicase ATP-binding" evidence="13">
    <location>
        <begin position="144"/>
        <end position="302"/>
    </location>
</feature>